<dbReference type="HOGENOM" id="CLU_039613_16_2_4"/>
<dbReference type="PROSITE" id="PS50931">
    <property type="entry name" value="HTH_LYSR"/>
    <property type="match status" value="1"/>
</dbReference>
<dbReference type="KEGG" id="bgp:BGL_2c20950"/>
<organism evidence="6 7">
    <name type="scientific">Burkholderia plantarii</name>
    <dbReference type="NCBI Taxonomy" id="41899"/>
    <lineage>
        <taxon>Bacteria</taxon>
        <taxon>Pseudomonadati</taxon>
        <taxon>Pseudomonadota</taxon>
        <taxon>Betaproteobacteria</taxon>
        <taxon>Burkholderiales</taxon>
        <taxon>Burkholderiaceae</taxon>
        <taxon>Burkholderia</taxon>
    </lineage>
</organism>
<dbReference type="InterPro" id="IPR036390">
    <property type="entry name" value="WH_DNA-bd_sf"/>
</dbReference>
<gene>
    <name evidence="6" type="ORF">BGL_2c20950</name>
</gene>
<dbReference type="PANTHER" id="PTHR30537:SF68">
    <property type="entry name" value="TRANSCRIPTIONAL REGULATOR-RELATED"/>
    <property type="match status" value="1"/>
</dbReference>
<reference evidence="6 7" key="2">
    <citation type="journal article" date="2016" name="Appl. Microbiol. Biotechnol.">
        <title>Mutations improving production and secretion of extracellular lipase by Burkholderia glumae PG1.</title>
        <authorList>
            <person name="Knapp A."/>
            <person name="Voget S."/>
            <person name="Gao R."/>
            <person name="Zaburannyi N."/>
            <person name="Krysciak D."/>
            <person name="Breuer M."/>
            <person name="Hauer B."/>
            <person name="Streit W.R."/>
            <person name="Muller R."/>
            <person name="Daniel R."/>
            <person name="Jaeger K.E."/>
        </authorList>
    </citation>
    <scope>NUCLEOTIDE SEQUENCE [LARGE SCALE GENOMIC DNA]</scope>
    <source>
        <strain evidence="6 7">PG1</strain>
    </source>
</reference>
<dbReference type="GO" id="GO:0043565">
    <property type="term" value="F:sequence-specific DNA binding"/>
    <property type="evidence" value="ECO:0007669"/>
    <property type="project" value="TreeGrafter"/>
</dbReference>
<dbReference type="EMBL" id="CP002581">
    <property type="protein sequence ID" value="AJK50159.1"/>
    <property type="molecule type" value="Genomic_DNA"/>
</dbReference>
<dbReference type="Gene3D" id="3.40.190.290">
    <property type="match status" value="1"/>
</dbReference>
<evidence type="ECO:0000259" key="5">
    <source>
        <dbReference type="PROSITE" id="PS50931"/>
    </source>
</evidence>
<dbReference type="Pfam" id="PF03466">
    <property type="entry name" value="LysR_substrate"/>
    <property type="match status" value="1"/>
</dbReference>
<dbReference type="RefSeq" id="WP_042628467.1">
    <property type="nucleotide sequence ID" value="NZ_CP002581.1"/>
</dbReference>
<evidence type="ECO:0000256" key="1">
    <source>
        <dbReference type="ARBA" id="ARBA00009437"/>
    </source>
</evidence>
<dbReference type="InterPro" id="IPR058163">
    <property type="entry name" value="LysR-type_TF_proteobact-type"/>
</dbReference>
<dbReference type="FunFam" id="1.10.10.10:FF:000001">
    <property type="entry name" value="LysR family transcriptional regulator"/>
    <property type="match status" value="1"/>
</dbReference>
<proteinExistence type="inferred from homology"/>
<dbReference type="Pfam" id="PF00126">
    <property type="entry name" value="HTH_1"/>
    <property type="match status" value="1"/>
</dbReference>
<name>A0A0B6S6S7_BURPL</name>
<dbReference type="InterPro" id="IPR036388">
    <property type="entry name" value="WH-like_DNA-bd_sf"/>
</dbReference>
<dbReference type="GO" id="GO:0003700">
    <property type="term" value="F:DNA-binding transcription factor activity"/>
    <property type="evidence" value="ECO:0007669"/>
    <property type="project" value="InterPro"/>
</dbReference>
<dbReference type="Gene3D" id="1.10.10.10">
    <property type="entry name" value="Winged helix-like DNA-binding domain superfamily/Winged helix DNA-binding domain"/>
    <property type="match status" value="1"/>
</dbReference>
<dbReference type="SUPFAM" id="SSF53850">
    <property type="entry name" value="Periplasmic binding protein-like II"/>
    <property type="match status" value="1"/>
</dbReference>
<evidence type="ECO:0000256" key="3">
    <source>
        <dbReference type="ARBA" id="ARBA00023125"/>
    </source>
</evidence>
<keyword evidence="7" id="KW-1185">Reference proteome</keyword>
<evidence type="ECO:0000313" key="6">
    <source>
        <dbReference type="EMBL" id="AJK50159.1"/>
    </source>
</evidence>
<dbReference type="InterPro" id="IPR000847">
    <property type="entry name" value="LysR_HTH_N"/>
</dbReference>
<sequence length="302" mass="33611">MARDLNDTLVFVRVVQAGSFTAAALALQMPKTTVSRRVRELEAHLGAQLLHRTTRKLRLTEAGTAYFERCGPIAAQLDEAEHAVQRIRGRPAGWLRVTLPYSFGATWIAPLIAGFRTRYPEMRLEILATHVPLDLFEADVDVALRLGVPPDSSLVARRLGSFPTSIYASPAWFERHGAPDHPDALRRLPALALHQARSERGYDWPLRRAGRKAVRYPIEPVIVASDPVLLLDAARAGQGMLLAMDASMAPEVEAGRLRRVLPDWSGPPQDLNALFPRERVASPKRQAFLNYLKAQLRFAPAR</sequence>
<dbReference type="CDD" id="cd08422">
    <property type="entry name" value="PBP2_CrgA_like"/>
    <property type="match status" value="1"/>
</dbReference>
<dbReference type="InterPro" id="IPR005119">
    <property type="entry name" value="LysR_subst-bd"/>
</dbReference>
<evidence type="ECO:0000256" key="4">
    <source>
        <dbReference type="ARBA" id="ARBA00023163"/>
    </source>
</evidence>
<keyword evidence="3" id="KW-0238">DNA-binding</keyword>
<protein>
    <submittedName>
        <fullName evidence="6">Transcriptional regulator LysR family</fullName>
    </submittedName>
</protein>
<reference evidence="7" key="1">
    <citation type="submission" date="2011-03" db="EMBL/GenBank/DDBJ databases">
        <authorList>
            <person name="Voget S."/>
            <person name="Streit W.R."/>
            <person name="Jaeger K.E."/>
            <person name="Daniel R."/>
        </authorList>
    </citation>
    <scope>NUCLEOTIDE SEQUENCE [LARGE SCALE GENOMIC DNA]</scope>
    <source>
        <strain evidence="7">PG1</strain>
    </source>
</reference>
<dbReference type="GO" id="GO:0006351">
    <property type="term" value="P:DNA-templated transcription"/>
    <property type="evidence" value="ECO:0007669"/>
    <property type="project" value="TreeGrafter"/>
</dbReference>
<keyword evidence="4" id="KW-0804">Transcription</keyword>
<dbReference type="AlphaFoldDB" id="A0A0B6S6S7"/>
<feature type="domain" description="HTH lysR-type" evidence="5">
    <location>
        <begin position="1"/>
        <end position="60"/>
    </location>
</feature>
<accession>A0A0B6S6S7</accession>
<comment type="similarity">
    <text evidence="1">Belongs to the LysR transcriptional regulatory family.</text>
</comment>
<dbReference type="SUPFAM" id="SSF46785">
    <property type="entry name" value="Winged helix' DNA-binding domain"/>
    <property type="match status" value="1"/>
</dbReference>
<keyword evidence="2" id="KW-0805">Transcription regulation</keyword>
<dbReference type="Proteomes" id="UP000031838">
    <property type="component" value="Chromosome 2"/>
</dbReference>
<evidence type="ECO:0000256" key="2">
    <source>
        <dbReference type="ARBA" id="ARBA00023015"/>
    </source>
</evidence>
<evidence type="ECO:0000313" key="7">
    <source>
        <dbReference type="Proteomes" id="UP000031838"/>
    </source>
</evidence>
<dbReference type="PANTHER" id="PTHR30537">
    <property type="entry name" value="HTH-TYPE TRANSCRIPTIONAL REGULATOR"/>
    <property type="match status" value="1"/>
</dbReference>